<dbReference type="Proteomes" id="UP000799755">
    <property type="component" value="Unassembled WGS sequence"/>
</dbReference>
<accession>A0ACB6QC32</accession>
<organism evidence="1 2">
    <name type="scientific">Lindgomyces ingoldianus</name>
    <dbReference type="NCBI Taxonomy" id="673940"/>
    <lineage>
        <taxon>Eukaryota</taxon>
        <taxon>Fungi</taxon>
        <taxon>Dikarya</taxon>
        <taxon>Ascomycota</taxon>
        <taxon>Pezizomycotina</taxon>
        <taxon>Dothideomycetes</taxon>
        <taxon>Pleosporomycetidae</taxon>
        <taxon>Pleosporales</taxon>
        <taxon>Lindgomycetaceae</taxon>
        <taxon>Lindgomyces</taxon>
    </lineage>
</organism>
<protein>
    <submittedName>
        <fullName evidence="1">Cytochrome P450</fullName>
    </submittedName>
</protein>
<gene>
    <name evidence="1" type="ORF">BDR25DRAFT_346682</name>
</gene>
<sequence>MFLELASLVKCILYTWNRFLLTPAVGCVLLLLWRIWRFTVLPVLRPNEPKELPYWIPVFGHTIAFFGNSDKLLERGLNYTGRTHEVFAIQVFRKKLYIITNPSDVSNAFRDNEALHFDGHLNELLCNWGFEGEALRLAWHVPQPGEWCYLPGNPLNPNHLSLNRFTEEVYREQLLPGPKMDAMYNAFATALFATLEWSNLDFCTVGVRGKSRLLSLSMLCRHTMVDATTRSMFGSHLHRINPTVVENMMNFNDHAWMVFFRYPEIFGSPVTEPRRQLMDTLKTFINLPAHARTEQAWSIDTILKWQEIMGVDLHSRASIILMIYWAANSNEYNISFWVLAHLLHSPDLFRTVYEETEAAWPHGKLDIKWLCTNAPNLDAIFSEALRLNGGAMVSRVVRSPITLGGKVLQPGHSALIPARQLHMNEKVWGDNVAEFDATRFKNKKSLTRHSSYRPFGGGVTYCPGRVLAKEEVFSFLAILFHRFDIKLAVVGAEKQKFPKLDDSTPALGITGPVRSMDVIIETTLKNKFY</sequence>
<keyword evidence="2" id="KW-1185">Reference proteome</keyword>
<evidence type="ECO:0000313" key="2">
    <source>
        <dbReference type="Proteomes" id="UP000799755"/>
    </source>
</evidence>
<reference evidence="1" key="1">
    <citation type="journal article" date="2020" name="Stud. Mycol.">
        <title>101 Dothideomycetes genomes: a test case for predicting lifestyles and emergence of pathogens.</title>
        <authorList>
            <person name="Haridas S."/>
            <person name="Albert R."/>
            <person name="Binder M."/>
            <person name="Bloem J."/>
            <person name="Labutti K."/>
            <person name="Salamov A."/>
            <person name="Andreopoulos B."/>
            <person name="Baker S."/>
            <person name="Barry K."/>
            <person name="Bills G."/>
            <person name="Bluhm B."/>
            <person name="Cannon C."/>
            <person name="Castanera R."/>
            <person name="Culley D."/>
            <person name="Daum C."/>
            <person name="Ezra D."/>
            <person name="Gonzalez J."/>
            <person name="Henrissat B."/>
            <person name="Kuo A."/>
            <person name="Liang C."/>
            <person name="Lipzen A."/>
            <person name="Lutzoni F."/>
            <person name="Magnuson J."/>
            <person name="Mondo S."/>
            <person name="Nolan M."/>
            <person name="Ohm R."/>
            <person name="Pangilinan J."/>
            <person name="Park H.-J."/>
            <person name="Ramirez L."/>
            <person name="Alfaro M."/>
            <person name="Sun H."/>
            <person name="Tritt A."/>
            <person name="Yoshinaga Y."/>
            <person name="Zwiers L.-H."/>
            <person name="Turgeon B."/>
            <person name="Goodwin S."/>
            <person name="Spatafora J."/>
            <person name="Crous P."/>
            <person name="Grigoriev I."/>
        </authorList>
    </citation>
    <scope>NUCLEOTIDE SEQUENCE</scope>
    <source>
        <strain evidence="1">ATCC 200398</strain>
    </source>
</reference>
<name>A0ACB6QC32_9PLEO</name>
<dbReference type="EMBL" id="MU003536">
    <property type="protein sequence ID" value="KAF2464462.1"/>
    <property type="molecule type" value="Genomic_DNA"/>
</dbReference>
<comment type="caution">
    <text evidence="1">The sequence shown here is derived from an EMBL/GenBank/DDBJ whole genome shotgun (WGS) entry which is preliminary data.</text>
</comment>
<evidence type="ECO:0000313" key="1">
    <source>
        <dbReference type="EMBL" id="KAF2464462.1"/>
    </source>
</evidence>
<proteinExistence type="predicted"/>